<dbReference type="AlphaFoldDB" id="A0A8I0DV68"/>
<feature type="transmembrane region" description="Helical" evidence="5">
    <location>
        <begin position="353"/>
        <end position="375"/>
    </location>
</feature>
<dbReference type="Proteomes" id="UP000615234">
    <property type="component" value="Unassembled WGS sequence"/>
</dbReference>
<reference evidence="6 7" key="1">
    <citation type="submission" date="2020-08" db="EMBL/GenBank/DDBJ databases">
        <title>Genome public.</title>
        <authorList>
            <person name="Liu C."/>
            <person name="Sun Q."/>
        </authorList>
    </citation>
    <scope>NUCLEOTIDE SEQUENCE [LARGE SCALE GENOMIC DNA]</scope>
    <source>
        <strain evidence="6 7">NSJ-10</strain>
    </source>
</reference>
<feature type="transmembrane region" description="Helical" evidence="5">
    <location>
        <begin position="100"/>
        <end position="119"/>
    </location>
</feature>
<name>A0A8I0DV68_9FIRM</name>
<keyword evidence="7" id="KW-1185">Reference proteome</keyword>
<feature type="transmembrane region" description="Helical" evidence="5">
    <location>
        <begin position="184"/>
        <end position="204"/>
    </location>
</feature>
<feature type="transmembrane region" description="Helical" evidence="5">
    <location>
        <begin position="59"/>
        <end position="79"/>
    </location>
</feature>
<dbReference type="InterPro" id="IPR001807">
    <property type="entry name" value="ClC"/>
</dbReference>
<feature type="transmembrane region" description="Helical" evidence="5">
    <location>
        <begin position="326"/>
        <end position="346"/>
    </location>
</feature>
<dbReference type="Pfam" id="PF00654">
    <property type="entry name" value="Voltage_CLC"/>
    <property type="match status" value="1"/>
</dbReference>
<comment type="subcellular location">
    <subcellularLocation>
        <location evidence="1">Membrane</location>
        <topology evidence="1">Multi-pass membrane protein</topology>
    </subcellularLocation>
</comment>
<sequence>MIFTKEYWLNCIDRTKRYAKTFIKWLICSAIIGITCGAVGTAFHYSVEYVTQFRSGHRWIIFLLPAAGLLIVFLYRAGGIKHDKGTNLVIGSIRNPEYNVPFRMAPLIFITTVITHLFGGSAGREGAALQIGGSLGASIGKLIKMDDSDKHIMTLCGMSAVFAALFGTPVTAALFSVEVISIGILYYSALVPCILSATISYAITEKFHITPTYFILNQVPEMSLATGIRVIILSVAAAVLSILFCMSMQVIGKTFKKYLKNQYLRILVGGVLLVLLTLAVRCNDYNGAGMNIIEQAIHGTAKPEAFILKLLFTCITIGCGFRGGEIVPSFFIGATFGCTLGGWIGLDPGFGAAMGLVCLFCGVVNCPLASLVLSIELFGASGILLFAIGCSVSYMLSGYYSLYSEQKIIYSKLRPHYVNLYTNQEVKTNEHSEAE</sequence>
<dbReference type="PANTHER" id="PTHR43427:SF12">
    <property type="entry name" value="CHLORIDE TRANSPORTER"/>
    <property type="match status" value="1"/>
</dbReference>
<dbReference type="GO" id="GO:0016020">
    <property type="term" value="C:membrane"/>
    <property type="evidence" value="ECO:0007669"/>
    <property type="project" value="UniProtKB-SubCell"/>
</dbReference>
<dbReference type="InterPro" id="IPR014743">
    <property type="entry name" value="Cl-channel_core"/>
</dbReference>
<evidence type="ECO:0000313" key="6">
    <source>
        <dbReference type="EMBL" id="MBC5662861.1"/>
    </source>
</evidence>
<keyword evidence="3 5" id="KW-1133">Transmembrane helix</keyword>
<accession>A0A8I0DV68</accession>
<organism evidence="6 7">
    <name type="scientific">Coprococcus hominis</name>
    <name type="common">ex Liu et al. 2022</name>
    <dbReference type="NCBI Taxonomy" id="2763039"/>
    <lineage>
        <taxon>Bacteria</taxon>
        <taxon>Bacillati</taxon>
        <taxon>Bacillota</taxon>
        <taxon>Clostridia</taxon>
        <taxon>Lachnospirales</taxon>
        <taxon>Lachnospiraceae</taxon>
        <taxon>Coprococcus</taxon>
    </lineage>
</organism>
<dbReference type="Gene3D" id="1.10.3080.10">
    <property type="entry name" value="Clc chloride channel"/>
    <property type="match status" value="1"/>
</dbReference>
<evidence type="ECO:0000256" key="4">
    <source>
        <dbReference type="ARBA" id="ARBA00023136"/>
    </source>
</evidence>
<proteinExistence type="predicted"/>
<feature type="transmembrane region" description="Helical" evidence="5">
    <location>
        <begin position="21"/>
        <end position="47"/>
    </location>
</feature>
<feature type="transmembrane region" description="Helical" evidence="5">
    <location>
        <begin position="263"/>
        <end position="280"/>
    </location>
</feature>
<keyword evidence="4 5" id="KW-0472">Membrane</keyword>
<dbReference type="EMBL" id="JACOOX010000004">
    <property type="protein sequence ID" value="MBC5662861.1"/>
    <property type="molecule type" value="Genomic_DNA"/>
</dbReference>
<feature type="transmembrane region" description="Helical" evidence="5">
    <location>
        <begin position="381"/>
        <end position="402"/>
    </location>
</feature>
<evidence type="ECO:0000313" key="7">
    <source>
        <dbReference type="Proteomes" id="UP000615234"/>
    </source>
</evidence>
<gene>
    <name evidence="6" type="ORF">H8S09_08140</name>
</gene>
<comment type="caution">
    <text evidence="6">The sequence shown here is derived from an EMBL/GenBank/DDBJ whole genome shotgun (WGS) entry which is preliminary data.</text>
</comment>
<keyword evidence="2 5" id="KW-0812">Transmembrane</keyword>
<protein>
    <submittedName>
        <fullName evidence="6">Chloride channel protein</fullName>
    </submittedName>
</protein>
<feature type="transmembrane region" description="Helical" evidence="5">
    <location>
        <begin position="224"/>
        <end position="251"/>
    </location>
</feature>
<evidence type="ECO:0000256" key="2">
    <source>
        <dbReference type="ARBA" id="ARBA00022692"/>
    </source>
</evidence>
<dbReference type="RefSeq" id="WP_118663235.1">
    <property type="nucleotide sequence ID" value="NZ_JACOOX010000004.1"/>
</dbReference>
<evidence type="ECO:0000256" key="1">
    <source>
        <dbReference type="ARBA" id="ARBA00004141"/>
    </source>
</evidence>
<dbReference type="GO" id="GO:0015108">
    <property type="term" value="F:chloride transmembrane transporter activity"/>
    <property type="evidence" value="ECO:0007669"/>
    <property type="project" value="InterPro"/>
</dbReference>
<dbReference type="SUPFAM" id="SSF81340">
    <property type="entry name" value="Clc chloride channel"/>
    <property type="match status" value="1"/>
</dbReference>
<dbReference type="InterPro" id="IPR050368">
    <property type="entry name" value="ClC-type_chloride_channel"/>
</dbReference>
<dbReference type="PANTHER" id="PTHR43427">
    <property type="entry name" value="CHLORIDE CHANNEL PROTEIN CLC-E"/>
    <property type="match status" value="1"/>
</dbReference>
<evidence type="ECO:0000256" key="3">
    <source>
        <dbReference type="ARBA" id="ARBA00022989"/>
    </source>
</evidence>
<evidence type="ECO:0000256" key="5">
    <source>
        <dbReference type="SAM" id="Phobius"/>
    </source>
</evidence>
<feature type="transmembrane region" description="Helical" evidence="5">
    <location>
        <begin position="152"/>
        <end position="177"/>
    </location>
</feature>